<gene>
    <name evidence="2" type="ORF">ACFOU2_16375</name>
</gene>
<sequence>MANVVIQDRQLRLVLEDGVDENGKPKYKSKNFNNIKMDAAADALLDVAEAIAGLQTLTLSHVEQNDSQLLSRS</sequence>
<evidence type="ECO:0000313" key="3">
    <source>
        <dbReference type="Proteomes" id="UP001595752"/>
    </source>
</evidence>
<organism evidence="2 3">
    <name type="scientific">Bacillus songklensis</name>
    <dbReference type="NCBI Taxonomy" id="1069116"/>
    <lineage>
        <taxon>Bacteria</taxon>
        <taxon>Bacillati</taxon>
        <taxon>Bacillota</taxon>
        <taxon>Bacilli</taxon>
        <taxon>Bacillales</taxon>
        <taxon>Bacillaceae</taxon>
        <taxon>Bacillus</taxon>
    </lineage>
</organism>
<reference evidence="3" key="1">
    <citation type="journal article" date="2019" name="Int. J. Syst. Evol. Microbiol.">
        <title>The Global Catalogue of Microorganisms (GCM) 10K type strain sequencing project: providing services to taxonomists for standard genome sequencing and annotation.</title>
        <authorList>
            <consortium name="The Broad Institute Genomics Platform"/>
            <consortium name="The Broad Institute Genome Sequencing Center for Infectious Disease"/>
            <person name="Wu L."/>
            <person name="Ma J."/>
        </authorList>
    </citation>
    <scope>NUCLEOTIDE SEQUENCE [LARGE SCALE GENOMIC DNA]</scope>
    <source>
        <strain evidence="3">CCUG 61889</strain>
    </source>
</reference>
<name>A0ABV8B3S8_9BACI</name>
<accession>A0ABV8B3S8</accession>
<proteinExistence type="predicted"/>
<dbReference type="RefSeq" id="WP_377916904.1">
    <property type="nucleotide sequence ID" value="NZ_JBHRZT010000067.1"/>
</dbReference>
<keyword evidence="3" id="KW-1185">Reference proteome</keyword>
<dbReference type="Proteomes" id="UP001595752">
    <property type="component" value="Unassembled WGS sequence"/>
</dbReference>
<protein>
    <submittedName>
        <fullName evidence="2">DUF1659 domain-containing protein</fullName>
    </submittedName>
</protein>
<dbReference type="InterPro" id="IPR012454">
    <property type="entry name" value="DUF1659"/>
</dbReference>
<comment type="caution">
    <text evidence="2">The sequence shown here is derived from an EMBL/GenBank/DDBJ whole genome shotgun (WGS) entry which is preliminary data.</text>
</comment>
<dbReference type="Pfam" id="PF07872">
    <property type="entry name" value="DUF1659"/>
    <property type="match status" value="1"/>
</dbReference>
<evidence type="ECO:0000259" key="1">
    <source>
        <dbReference type="Pfam" id="PF07872"/>
    </source>
</evidence>
<evidence type="ECO:0000313" key="2">
    <source>
        <dbReference type="EMBL" id="MFC3884958.1"/>
    </source>
</evidence>
<feature type="domain" description="DUF1659" evidence="1">
    <location>
        <begin position="3"/>
        <end position="71"/>
    </location>
</feature>
<dbReference type="EMBL" id="JBHRZT010000067">
    <property type="protein sequence ID" value="MFC3884958.1"/>
    <property type="molecule type" value="Genomic_DNA"/>
</dbReference>